<evidence type="ECO:0000256" key="1">
    <source>
        <dbReference type="SAM" id="MobiDB-lite"/>
    </source>
</evidence>
<sequence length="128" mass="15394">EIKLAPKEPESEKKEVMKNESNGNKVRDKEREAELENARRQLMEMQENRLGLMYQQKQMMQMLHEQDIMEWKKRETRYQLMEKRVESIFQTSTELQNYVSTIVKLQKNCEDGLHQQVNSFATTETGYF</sequence>
<dbReference type="AlphaFoldDB" id="X6LPA6"/>
<gene>
    <name evidence="2" type="ORF">RFI_33649</name>
</gene>
<comment type="caution">
    <text evidence="2">The sequence shown here is derived from an EMBL/GenBank/DDBJ whole genome shotgun (WGS) entry which is preliminary data.</text>
</comment>
<feature type="compositionally biased region" description="Basic and acidic residues" evidence="1">
    <location>
        <begin position="1"/>
        <end position="18"/>
    </location>
</feature>
<reference evidence="2 3" key="1">
    <citation type="journal article" date="2013" name="Curr. Biol.">
        <title>The Genome of the Foraminiferan Reticulomyxa filosa.</title>
        <authorList>
            <person name="Glockner G."/>
            <person name="Hulsmann N."/>
            <person name="Schleicher M."/>
            <person name="Noegel A.A."/>
            <person name="Eichinger L."/>
            <person name="Gallinger C."/>
            <person name="Pawlowski J."/>
            <person name="Sierra R."/>
            <person name="Euteneuer U."/>
            <person name="Pillet L."/>
            <person name="Moustafa A."/>
            <person name="Platzer M."/>
            <person name="Groth M."/>
            <person name="Szafranski K."/>
            <person name="Schliwa M."/>
        </authorList>
    </citation>
    <scope>NUCLEOTIDE SEQUENCE [LARGE SCALE GENOMIC DNA]</scope>
</reference>
<feature type="region of interest" description="Disordered" evidence="1">
    <location>
        <begin position="1"/>
        <end position="33"/>
    </location>
</feature>
<keyword evidence="3" id="KW-1185">Reference proteome</keyword>
<dbReference type="Proteomes" id="UP000023152">
    <property type="component" value="Unassembled WGS sequence"/>
</dbReference>
<accession>X6LPA6</accession>
<feature type="non-terminal residue" evidence="2">
    <location>
        <position position="1"/>
    </location>
</feature>
<dbReference type="EMBL" id="ASPP01032261">
    <property type="protein sequence ID" value="ETO03753.1"/>
    <property type="molecule type" value="Genomic_DNA"/>
</dbReference>
<proteinExistence type="predicted"/>
<evidence type="ECO:0000313" key="3">
    <source>
        <dbReference type="Proteomes" id="UP000023152"/>
    </source>
</evidence>
<name>X6LPA6_RETFI</name>
<evidence type="ECO:0000313" key="2">
    <source>
        <dbReference type="EMBL" id="ETO03753.1"/>
    </source>
</evidence>
<protein>
    <submittedName>
        <fullName evidence="2">Uncharacterized protein</fullName>
    </submittedName>
</protein>
<organism evidence="2 3">
    <name type="scientific">Reticulomyxa filosa</name>
    <dbReference type="NCBI Taxonomy" id="46433"/>
    <lineage>
        <taxon>Eukaryota</taxon>
        <taxon>Sar</taxon>
        <taxon>Rhizaria</taxon>
        <taxon>Retaria</taxon>
        <taxon>Foraminifera</taxon>
        <taxon>Monothalamids</taxon>
        <taxon>Reticulomyxidae</taxon>
        <taxon>Reticulomyxa</taxon>
    </lineage>
</organism>